<evidence type="ECO:0008006" key="3">
    <source>
        <dbReference type="Google" id="ProtNLM"/>
    </source>
</evidence>
<dbReference type="EMBL" id="JABCKI010005869">
    <property type="protein sequence ID" value="KAG5637010.1"/>
    <property type="molecule type" value="Genomic_DNA"/>
</dbReference>
<reference evidence="1" key="2">
    <citation type="submission" date="2021-10" db="EMBL/GenBank/DDBJ databases">
        <title>Phylogenomics reveals ancestral predisposition of the termite-cultivated fungus Termitomyces towards a domesticated lifestyle.</title>
        <authorList>
            <person name="Auxier B."/>
            <person name="Grum-Grzhimaylo A."/>
            <person name="Cardenas M.E."/>
            <person name="Lodge J.D."/>
            <person name="Laessoe T."/>
            <person name="Pedersen O."/>
            <person name="Smith M.E."/>
            <person name="Kuyper T.W."/>
            <person name="Franco-Molano E.A."/>
            <person name="Baroni T.J."/>
            <person name="Aanen D.K."/>
        </authorList>
    </citation>
    <scope>NUCLEOTIDE SEQUENCE</scope>
    <source>
        <strain evidence="1">D49</strain>
    </source>
</reference>
<accession>A0A9P7FTJ1</accession>
<dbReference type="OrthoDB" id="2316594at2759"/>
<dbReference type="SUPFAM" id="SSF52540">
    <property type="entry name" value="P-loop containing nucleoside triphosphate hydrolases"/>
    <property type="match status" value="1"/>
</dbReference>
<dbReference type="AlphaFoldDB" id="A0A9P7FTJ1"/>
<dbReference type="Gene3D" id="3.40.50.300">
    <property type="entry name" value="P-loop containing nucleotide triphosphate hydrolases"/>
    <property type="match status" value="1"/>
</dbReference>
<proteinExistence type="predicted"/>
<organism evidence="1 2">
    <name type="scientific">Sphagnurus paluster</name>
    <dbReference type="NCBI Taxonomy" id="117069"/>
    <lineage>
        <taxon>Eukaryota</taxon>
        <taxon>Fungi</taxon>
        <taxon>Dikarya</taxon>
        <taxon>Basidiomycota</taxon>
        <taxon>Agaricomycotina</taxon>
        <taxon>Agaricomycetes</taxon>
        <taxon>Agaricomycetidae</taxon>
        <taxon>Agaricales</taxon>
        <taxon>Tricholomatineae</taxon>
        <taxon>Lyophyllaceae</taxon>
        <taxon>Sphagnurus</taxon>
    </lineage>
</organism>
<name>A0A9P7FTJ1_9AGAR</name>
<dbReference type="Proteomes" id="UP000717328">
    <property type="component" value="Unassembled WGS sequence"/>
</dbReference>
<dbReference type="InterPro" id="IPR027417">
    <property type="entry name" value="P-loop_NTPase"/>
</dbReference>
<gene>
    <name evidence="1" type="ORF">H0H81_006110</name>
</gene>
<protein>
    <recommendedName>
        <fullName evidence="3">Zona occludens toxin N-terminal domain-containing protein</fullName>
    </recommendedName>
</protein>
<sequence length="430" mass="47966">MKSMRDALVRIVHPYKLLYTIKFQQPEYSLLDQEYIEEEHVIEKHDISTAPLITRDAYVSGGYPDAASQYGVIGRILSTQGWQITHGLCYVGEYAYPSLPVNSEAAWLAVPNNPNIARPEVHVYVSRSFLKTMRAVYEPLGSHVIVQPLIFSESELDAQAFLSMMAVGSSDSAPLYMQIVLTILRELGENYTYQTFVKELERRKEKFNPAQLAGLEQRMSLLTSFTAKDTKPAPGRGSRFSAGRLTIIDLSDPFIDPVSACGLFEIMTRLFIRADLDTGKFLLVDEAHKYLSASKSSGLTNALLALTRQQRHLSMRVIISTQEPTVVPPVLLDLCTVFVLHRFSSPSWWEHLIKHVSADFTASDAFDKVVRLQTGQAIVLAPSALGVFNTSEASESGNRLLSRFGRRYLIMKTRKRVTKDGGASVLVLGG</sequence>
<comment type="caution">
    <text evidence="1">The sequence shown here is derived from an EMBL/GenBank/DDBJ whole genome shotgun (WGS) entry which is preliminary data.</text>
</comment>
<evidence type="ECO:0000313" key="2">
    <source>
        <dbReference type="Proteomes" id="UP000717328"/>
    </source>
</evidence>
<keyword evidence="2" id="KW-1185">Reference proteome</keyword>
<reference evidence="1" key="1">
    <citation type="submission" date="2021-02" db="EMBL/GenBank/DDBJ databases">
        <authorList>
            <person name="Nieuwenhuis M."/>
            <person name="Van De Peppel L.J.J."/>
        </authorList>
    </citation>
    <scope>NUCLEOTIDE SEQUENCE</scope>
    <source>
        <strain evidence="1">D49</strain>
    </source>
</reference>
<evidence type="ECO:0000313" key="1">
    <source>
        <dbReference type="EMBL" id="KAG5637010.1"/>
    </source>
</evidence>